<dbReference type="GO" id="GO:0009507">
    <property type="term" value="C:chloroplast"/>
    <property type="evidence" value="ECO:0007669"/>
    <property type="project" value="TreeGrafter"/>
</dbReference>
<dbReference type="SUPFAM" id="SSF140990">
    <property type="entry name" value="FtsH protease domain-like"/>
    <property type="match status" value="1"/>
</dbReference>
<dbReference type="InterPro" id="IPR037219">
    <property type="entry name" value="Peptidase_M41-like"/>
</dbReference>
<evidence type="ECO:0000313" key="2">
    <source>
        <dbReference type="Proteomes" id="UP000631114"/>
    </source>
</evidence>
<dbReference type="GO" id="GO:0004176">
    <property type="term" value="F:ATP-dependent peptidase activity"/>
    <property type="evidence" value="ECO:0007669"/>
    <property type="project" value="InterPro"/>
</dbReference>
<dbReference type="Gene3D" id="1.20.58.760">
    <property type="entry name" value="Peptidase M41"/>
    <property type="match status" value="1"/>
</dbReference>
<dbReference type="OrthoDB" id="2016698at2759"/>
<dbReference type="GO" id="GO:0006508">
    <property type="term" value="P:proteolysis"/>
    <property type="evidence" value="ECO:0007669"/>
    <property type="project" value="InterPro"/>
</dbReference>
<feature type="non-terminal residue" evidence="1">
    <location>
        <position position="1"/>
    </location>
</feature>
<accession>A0A835GVU8</accession>
<dbReference type="Proteomes" id="UP000631114">
    <property type="component" value="Unassembled WGS sequence"/>
</dbReference>
<dbReference type="PANTHER" id="PTHR23076">
    <property type="entry name" value="METALLOPROTEASE M41 FTSH"/>
    <property type="match status" value="1"/>
</dbReference>
<comment type="caution">
    <text evidence="1">The sequence shown here is derived from an EMBL/GenBank/DDBJ whole genome shotgun (WGS) entry which is preliminary data.</text>
</comment>
<dbReference type="EMBL" id="JADFTS010000064">
    <property type="protein sequence ID" value="KAF9586908.1"/>
    <property type="molecule type" value="Genomic_DNA"/>
</dbReference>
<dbReference type="AlphaFoldDB" id="A0A835GVU8"/>
<protein>
    <submittedName>
        <fullName evidence="1">Uncharacterized protein</fullName>
    </submittedName>
</protein>
<evidence type="ECO:0000313" key="1">
    <source>
        <dbReference type="EMBL" id="KAF9586908.1"/>
    </source>
</evidence>
<sequence length="205" mass="23350">AKLAQLLQEAALVAVRRGHGSILQSDVDDVVDRLTVGPKRVGIELGHQGQCRRATTEVLLGGRAAEEVIYGRDTSRASVSYLADRPGLLNKILTIWNMEKSMTIHGKPPPWRKGVSFVEPRLDFEGSLYDDYDLMEPPINFNLDDDHAQRTEELIRDMYKRTISLQWRHHAALLKTIKVCTRDLFMFILNEGTLGLRMIKHLKYV</sequence>
<dbReference type="GO" id="GO:0004222">
    <property type="term" value="F:metalloendopeptidase activity"/>
    <property type="evidence" value="ECO:0007669"/>
    <property type="project" value="InterPro"/>
</dbReference>
<name>A0A835GVU8_9MAGN</name>
<proteinExistence type="predicted"/>
<keyword evidence="2" id="KW-1185">Reference proteome</keyword>
<reference evidence="1 2" key="1">
    <citation type="submission" date="2020-10" db="EMBL/GenBank/DDBJ databases">
        <title>The Coptis chinensis genome and diversification of protoberbering-type alkaloids.</title>
        <authorList>
            <person name="Wang B."/>
            <person name="Shu S."/>
            <person name="Song C."/>
            <person name="Liu Y."/>
        </authorList>
    </citation>
    <scope>NUCLEOTIDE SEQUENCE [LARGE SCALE GENOMIC DNA]</scope>
    <source>
        <strain evidence="1">HL-2020</strain>
        <tissue evidence="1">Leaf</tissue>
    </source>
</reference>
<organism evidence="1 2">
    <name type="scientific">Coptis chinensis</name>
    <dbReference type="NCBI Taxonomy" id="261450"/>
    <lineage>
        <taxon>Eukaryota</taxon>
        <taxon>Viridiplantae</taxon>
        <taxon>Streptophyta</taxon>
        <taxon>Embryophyta</taxon>
        <taxon>Tracheophyta</taxon>
        <taxon>Spermatophyta</taxon>
        <taxon>Magnoliopsida</taxon>
        <taxon>Ranunculales</taxon>
        <taxon>Ranunculaceae</taxon>
        <taxon>Coptidoideae</taxon>
        <taxon>Coptis</taxon>
    </lineage>
</organism>
<dbReference type="GO" id="GO:0045037">
    <property type="term" value="P:protein import into chloroplast stroma"/>
    <property type="evidence" value="ECO:0007669"/>
    <property type="project" value="TreeGrafter"/>
</dbReference>
<gene>
    <name evidence="1" type="ORF">IFM89_039885</name>
</gene>
<dbReference type="PANTHER" id="PTHR23076:SF111">
    <property type="entry name" value="INACTIVE ATP-DEPENDENT ZINC METALLOPROTEASE FTSHI 1, CHLOROPLASTIC-RELATED"/>
    <property type="match status" value="1"/>
</dbReference>
<dbReference type="GO" id="GO:0005524">
    <property type="term" value="F:ATP binding"/>
    <property type="evidence" value="ECO:0007669"/>
    <property type="project" value="InterPro"/>
</dbReference>
<feature type="non-terminal residue" evidence="1">
    <location>
        <position position="205"/>
    </location>
</feature>